<evidence type="ECO:0000313" key="2">
    <source>
        <dbReference type="Proteomes" id="UP001476282"/>
    </source>
</evidence>
<evidence type="ECO:0000313" key="1">
    <source>
        <dbReference type="EMBL" id="GAA5484855.1"/>
    </source>
</evidence>
<dbReference type="RefSeq" id="WP_353568967.1">
    <property type="nucleotide sequence ID" value="NZ_BAABRI010000045.1"/>
</dbReference>
<gene>
    <name evidence="1" type="ORF">Hsar01_04108</name>
</gene>
<comment type="caution">
    <text evidence="1">The sequence shown here is derived from an EMBL/GenBank/DDBJ whole genome shotgun (WGS) entry which is preliminary data.</text>
</comment>
<protein>
    <submittedName>
        <fullName evidence="1">Uncharacterized protein</fullName>
    </submittedName>
</protein>
<reference evidence="1 2" key="1">
    <citation type="submission" date="2024-02" db="EMBL/GenBank/DDBJ databases">
        <title>Haloferula sargassicola NBRC 104335.</title>
        <authorList>
            <person name="Ichikawa N."/>
            <person name="Katano-Makiyama Y."/>
            <person name="Hidaka K."/>
        </authorList>
    </citation>
    <scope>NUCLEOTIDE SEQUENCE [LARGE SCALE GENOMIC DNA]</scope>
    <source>
        <strain evidence="1 2">NBRC 104335</strain>
    </source>
</reference>
<dbReference type="Proteomes" id="UP001476282">
    <property type="component" value="Unassembled WGS sequence"/>
</dbReference>
<organism evidence="1 2">
    <name type="scientific">Haloferula sargassicola</name>
    <dbReference type="NCBI Taxonomy" id="490096"/>
    <lineage>
        <taxon>Bacteria</taxon>
        <taxon>Pseudomonadati</taxon>
        <taxon>Verrucomicrobiota</taxon>
        <taxon>Verrucomicrobiia</taxon>
        <taxon>Verrucomicrobiales</taxon>
        <taxon>Verrucomicrobiaceae</taxon>
        <taxon>Haloferula</taxon>
    </lineage>
</organism>
<proteinExistence type="predicted"/>
<name>A0ABP9UUC8_9BACT</name>
<sequence length="108" mass="12116">MEIKFEEIGAQINLDFDKRSGPRGPHCEARLPRSKVGRRALMDGPMPHGSIIYLTFPTVQGFCRSCERYVTTCPQEVHSDCHLAADEAGKFVGRTGDPFLGRHDVRDQ</sequence>
<dbReference type="EMBL" id="BAABRI010000045">
    <property type="protein sequence ID" value="GAA5484855.1"/>
    <property type="molecule type" value="Genomic_DNA"/>
</dbReference>
<accession>A0ABP9UUC8</accession>
<keyword evidence="2" id="KW-1185">Reference proteome</keyword>